<proteinExistence type="predicted"/>
<accession>A0A564Z115</accession>
<evidence type="ECO:0000313" key="2">
    <source>
        <dbReference type="Proteomes" id="UP000321570"/>
    </source>
</evidence>
<dbReference type="Proteomes" id="UP000321570">
    <property type="component" value="Unassembled WGS sequence"/>
</dbReference>
<sequence>MTHFGLPNNGNLNSNLPSEETLRALTKSALLPTSTMALAILHLPRISEIIV</sequence>
<dbReference type="EMBL" id="CABIJS010000499">
    <property type="protein sequence ID" value="VUZ52534.1"/>
    <property type="molecule type" value="Genomic_DNA"/>
</dbReference>
<keyword evidence="2" id="KW-1185">Reference proteome</keyword>
<name>A0A564Z115_HYMDI</name>
<dbReference type="AlphaFoldDB" id="A0A564Z115"/>
<protein>
    <submittedName>
        <fullName evidence="1">Uncharacterized protein</fullName>
    </submittedName>
</protein>
<organism evidence="1 2">
    <name type="scientific">Hymenolepis diminuta</name>
    <name type="common">Rat tapeworm</name>
    <dbReference type="NCBI Taxonomy" id="6216"/>
    <lineage>
        <taxon>Eukaryota</taxon>
        <taxon>Metazoa</taxon>
        <taxon>Spiralia</taxon>
        <taxon>Lophotrochozoa</taxon>
        <taxon>Platyhelminthes</taxon>
        <taxon>Cestoda</taxon>
        <taxon>Eucestoda</taxon>
        <taxon>Cyclophyllidea</taxon>
        <taxon>Hymenolepididae</taxon>
        <taxon>Hymenolepis</taxon>
    </lineage>
</organism>
<evidence type="ECO:0000313" key="1">
    <source>
        <dbReference type="EMBL" id="VUZ52534.1"/>
    </source>
</evidence>
<reference evidence="1 2" key="1">
    <citation type="submission" date="2019-07" db="EMBL/GenBank/DDBJ databases">
        <authorList>
            <person name="Jastrzebski P J."/>
            <person name="Paukszto L."/>
            <person name="Jastrzebski P J."/>
        </authorList>
    </citation>
    <scope>NUCLEOTIDE SEQUENCE [LARGE SCALE GENOMIC DNA]</scope>
    <source>
        <strain evidence="1 2">WMS-il1</strain>
    </source>
</reference>
<gene>
    <name evidence="1" type="ORF">WMSIL1_LOCUS11022</name>
</gene>